<dbReference type="PROSITE" id="PS51782">
    <property type="entry name" value="LYSM"/>
    <property type="match status" value="2"/>
</dbReference>
<keyword evidence="1" id="KW-0147">Chitin-binding</keyword>
<dbReference type="Pfam" id="PF01476">
    <property type="entry name" value="LysM"/>
    <property type="match status" value="1"/>
</dbReference>
<organism evidence="7 8">
    <name type="scientific">Colletotrichum karsti</name>
    <dbReference type="NCBI Taxonomy" id="1095194"/>
    <lineage>
        <taxon>Eukaryota</taxon>
        <taxon>Fungi</taxon>
        <taxon>Dikarya</taxon>
        <taxon>Ascomycota</taxon>
        <taxon>Pezizomycotina</taxon>
        <taxon>Sordariomycetes</taxon>
        <taxon>Hypocreomycetidae</taxon>
        <taxon>Glomerellales</taxon>
        <taxon>Glomerellaceae</taxon>
        <taxon>Colletotrichum</taxon>
        <taxon>Colletotrichum boninense species complex</taxon>
    </lineage>
</organism>
<dbReference type="PANTHER" id="PTHR34997">
    <property type="entry name" value="AM15"/>
    <property type="match status" value="1"/>
</dbReference>
<comment type="similarity">
    <text evidence="3">Belongs to the secreted LysM effector family.</text>
</comment>
<evidence type="ECO:0000256" key="4">
    <source>
        <dbReference type="SAM" id="MobiDB-lite"/>
    </source>
</evidence>
<dbReference type="Proteomes" id="UP000781932">
    <property type="component" value="Unassembled WGS sequence"/>
</dbReference>
<evidence type="ECO:0000313" key="7">
    <source>
        <dbReference type="EMBL" id="KAF9871213.1"/>
    </source>
</evidence>
<evidence type="ECO:0000256" key="2">
    <source>
        <dbReference type="ARBA" id="ARBA00023026"/>
    </source>
</evidence>
<proteinExistence type="inferred from homology"/>
<dbReference type="InterPro" id="IPR052210">
    <property type="entry name" value="LysM1-like"/>
</dbReference>
<feature type="domain" description="LysM" evidence="6">
    <location>
        <begin position="363"/>
        <end position="411"/>
    </location>
</feature>
<comment type="caution">
    <text evidence="7">The sequence shown here is derived from an EMBL/GenBank/DDBJ whole genome shotgun (WGS) entry which is preliminary data.</text>
</comment>
<keyword evidence="8" id="KW-1185">Reference proteome</keyword>
<evidence type="ECO:0000256" key="1">
    <source>
        <dbReference type="ARBA" id="ARBA00022669"/>
    </source>
</evidence>
<gene>
    <name evidence="7" type="ORF">CkaCkLH20_11382</name>
</gene>
<dbReference type="InterPro" id="IPR018392">
    <property type="entry name" value="LysM"/>
</dbReference>
<keyword evidence="2" id="KW-0843">Virulence</keyword>
<protein>
    <recommendedName>
        <fullName evidence="6">LysM domain-containing protein</fullName>
    </recommendedName>
</protein>
<dbReference type="SMART" id="SM00257">
    <property type="entry name" value="LysM"/>
    <property type="match status" value="3"/>
</dbReference>
<dbReference type="GeneID" id="62167170"/>
<sequence>MIRLVSLAVFILFGTHPVHCQNGFALYNATNLDVTLGTGCVEALSTRIGCDPYVQSFAERGYRGPLPNTALTDAVCTSDCSGSLKAWFNDVTTRCQGMTLDDSVPNRVGGYLWAGFNETCVKDPKTKKYCNDIIANFTAVSEYKKMPQDELCHTCHVRRIALMQSSQYSTYDGYYKELLEYIYSKCNAKGPTDIPPPLTKSQPEEAPYCVTGKRYITKKGDTCESIANATSVSSAAIYMGNQQLIPNCLDIDAGVSVCVPLTCQTYYVRPSDTCVSIEMALGLEFDQIRTHNQWLYFDCSNLQDVTGFWGRIICVSPQGGTYTGTVPAPAPTEAPLGDGYTRNIIAPPEKAKVASGTTLNCGKWHVVADGDTCSKICIQEGIEASLFRLVNPSLVGSSCTASLQPSTALCVGPTYSWNSTISGTSSHSVASSSVVSSSKKTSSSKAAVAMVASSPPK</sequence>
<feature type="chain" id="PRO_5040280270" description="LysM domain-containing protein" evidence="5">
    <location>
        <begin position="21"/>
        <end position="457"/>
    </location>
</feature>
<feature type="domain" description="LysM" evidence="6">
    <location>
        <begin position="213"/>
        <end position="259"/>
    </location>
</feature>
<accession>A0A9P6LF80</accession>
<dbReference type="CDD" id="cd00118">
    <property type="entry name" value="LysM"/>
    <property type="match status" value="2"/>
</dbReference>
<feature type="region of interest" description="Disordered" evidence="4">
    <location>
        <begin position="432"/>
        <end position="457"/>
    </location>
</feature>
<evidence type="ECO:0000256" key="3">
    <source>
        <dbReference type="ARBA" id="ARBA00044955"/>
    </source>
</evidence>
<dbReference type="RefSeq" id="XP_038740674.1">
    <property type="nucleotide sequence ID" value="XM_038894096.1"/>
</dbReference>
<dbReference type="GO" id="GO:0008061">
    <property type="term" value="F:chitin binding"/>
    <property type="evidence" value="ECO:0007669"/>
    <property type="project" value="UniProtKB-KW"/>
</dbReference>
<dbReference type="PANTHER" id="PTHR34997:SF16">
    <property type="entry name" value="LYSM DOMAIN-CONTAINING PROTEIN"/>
    <property type="match status" value="1"/>
</dbReference>
<dbReference type="Gene3D" id="3.10.350.10">
    <property type="entry name" value="LysM domain"/>
    <property type="match status" value="3"/>
</dbReference>
<reference evidence="7" key="2">
    <citation type="submission" date="2020-11" db="EMBL/GenBank/DDBJ databases">
        <title>Whole genome sequencing of Colletotrichum sp.</title>
        <authorList>
            <person name="Li H."/>
        </authorList>
    </citation>
    <scope>NUCLEOTIDE SEQUENCE</scope>
    <source>
        <strain evidence="7">CkLH20</strain>
    </source>
</reference>
<evidence type="ECO:0000256" key="5">
    <source>
        <dbReference type="SAM" id="SignalP"/>
    </source>
</evidence>
<dbReference type="InterPro" id="IPR036779">
    <property type="entry name" value="LysM_dom_sf"/>
</dbReference>
<dbReference type="OrthoDB" id="1046782at2759"/>
<evidence type="ECO:0000259" key="6">
    <source>
        <dbReference type="PROSITE" id="PS51782"/>
    </source>
</evidence>
<keyword evidence="5" id="KW-0732">Signal</keyword>
<reference evidence="7" key="1">
    <citation type="submission" date="2020-03" db="EMBL/GenBank/DDBJ databases">
        <authorList>
            <person name="He L."/>
        </authorList>
    </citation>
    <scope>NUCLEOTIDE SEQUENCE</scope>
    <source>
        <strain evidence="7">CkLH20</strain>
    </source>
</reference>
<evidence type="ECO:0000313" key="8">
    <source>
        <dbReference type="Proteomes" id="UP000781932"/>
    </source>
</evidence>
<feature type="signal peptide" evidence="5">
    <location>
        <begin position="1"/>
        <end position="20"/>
    </location>
</feature>
<dbReference type="AlphaFoldDB" id="A0A9P6LF80"/>
<dbReference type="EMBL" id="JAATWM020000047">
    <property type="protein sequence ID" value="KAF9871213.1"/>
    <property type="molecule type" value="Genomic_DNA"/>
</dbReference>
<name>A0A9P6LF80_9PEZI</name>